<evidence type="ECO:0000313" key="8">
    <source>
        <dbReference type="EMBL" id="CAH1988314.1"/>
    </source>
</evidence>
<comment type="similarity">
    <text evidence="3">Belongs to the methylenetetrahydrofolate reductase family.</text>
</comment>
<dbReference type="Proteomes" id="UP001152888">
    <property type="component" value="Unassembled WGS sequence"/>
</dbReference>
<accession>A0A9P0L637</accession>
<dbReference type="SUPFAM" id="SSF51730">
    <property type="entry name" value="FAD-linked oxidoreductase"/>
    <property type="match status" value="1"/>
</dbReference>
<dbReference type="OrthoDB" id="16284at2759"/>
<dbReference type="GO" id="GO:0004489">
    <property type="term" value="F:methylenetetrahydrofolate reductase [NAD(P)H] activity"/>
    <property type="evidence" value="ECO:0007669"/>
    <property type="project" value="InterPro"/>
</dbReference>
<evidence type="ECO:0000256" key="3">
    <source>
        <dbReference type="ARBA" id="ARBA00006743"/>
    </source>
</evidence>
<dbReference type="GO" id="GO:0035999">
    <property type="term" value="P:tetrahydrofolate interconversion"/>
    <property type="evidence" value="ECO:0007669"/>
    <property type="project" value="TreeGrafter"/>
</dbReference>
<name>A0A9P0L637_ACAOB</name>
<gene>
    <name evidence="8" type="ORF">ACAOBT_LOCUS18405</name>
</gene>
<dbReference type="Gene3D" id="3.20.20.220">
    <property type="match status" value="1"/>
</dbReference>
<evidence type="ECO:0000313" key="9">
    <source>
        <dbReference type="Proteomes" id="UP001152888"/>
    </source>
</evidence>
<evidence type="ECO:0000256" key="5">
    <source>
        <dbReference type="ARBA" id="ARBA00022827"/>
    </source>
</evidence>
<comment type="caution">
    <text evidence="8">The sequence shown here is derived from an EMBL/GenBank/DDBJ whole genome shotgun (WGS) entry which is preliminary data.</text>
</comment>
<sequence>MDIQYLKHKVECGADFIITQASYSFNSYKNFVKISRSSGIHVPIIPGMFIIKSHRSLLAISEFCAVPIPPDILRVVSNIKGNNESILNFGMDFAIELTRKFLSRRDLFENVHYFCLNDLSIVERVIKILGIYDNYMERPIVNLENKFIKYFKEENRIQ</sequence>
<dbReference type="PANTHER" id="PTHR45754">
    <property type="entry name" value="METHYLENETETRAHYDROFOLATE REDUCTASE"/>
    <property type="match status" value="1"/>
</dbReference>
<evidence type="ECO:0000256" key="4">
    <source>
        <dbReference type="ARBA" id="ARBA00022630"/>
    </source>
</evidence>
<evidence type="ECO:0000256" key="2">
    <source>
        <dbReference type="ARBA" id="ARBA00004777"/>
    </source>
</evidence>
<protein>
    <recommendedName>
        <fullName evidence="10">Methylenetetrahydrofolate reductase (NAD(P)H)</fullName>
    </recommendedName>
</protein>
<evidence type="ECO:0008006" key="10">
    <source>
        <dbReference type="Google" id="ProtNLM"/>
    </source>
</evidence>
<comment type="cofactor">
    <cofactor evidence="1">
        <name>FAD</name>
        <dbReference type="ChEBI" id="CHEBI:57692"/>
    </cofactor>
</comment>
<dbReference type="AlphaFoldDB" id="A0A9P0L637"/>
<dbReference type="GO" id="GO:0071949">
    <property type="term" value="F:FAD binding"/>
    <property type="evidence" value="ECO:0007669"/>
    <property type="project" value="TreeGrafter"/>
</dbReference>
<keyword evidence="4" id="KW-0285">Flavoprotein</keyword>
<dbReference type="InterPro" id="IPR003171">
    <property type="entry name" value="Mehydrof_redctse-like"/>
</dbReference>
<dbReference type="Pfam" id="PF02219">
    <property type="entry name" value="MTHFR"/>
    <property type="match status" value="1"/>
</dbReference>
<reference evidence="8" key="1">
    <citation type="submission" date="2022-03" db="EMBL/GenBank/DDBJ databases">
        <authorList>
            <person name="Sayadi A."/>
        </authorList>
    </citation>
    <scope>NUCLEOTIDE SEQUENCE</scope>
</reference>
<dbReference type="InterPro" id="IPR029041">
    <property type="entry name" value="FAD-linked_oxidoreductase-like"/>
</dbReference>
<dbReference type="PANTHER" id="PTHR45754:SF3">
    <property type="entry name" value="METHYLENETETRAHYDROFOLATE REDUCTASE (NADPH)"/>
    <property type="match status" value="1"/>
</dbReference>
<evidence type="ECO:0000256" key="7">
    <source>
        <dbReference type="RuleBase" id="RU004254"/>
    </source>
</evidence>
<organism evidence="8 9">
    <name type="scientific">Acanthoscelides obtectus</name>
    <name type="common">Bean weevil</name>
    <name type="synonym">Bruchus obtectus</name>
    <dbReference type="NCBI Taxonomy" id="200917"/>
    <lineage>
        <taxon>Eukaryota</taxon>
        <taxon>Metazoa</taxon>
        <taxon>Ecdysozoa</taxon>
        <taxon>Arthropoda</taxon>
        <taxon>Hexapoda</taxon>
        <taxon>Insecta</taxon>
        <taxon>Pterygota</taxon>
        <taxon>Neoptera</taxon>
        <taxon>Endopterygota</taxon>
        <taxon>Coleoptera</taxon>
        <taxon>Polyphaga</taxon>
        <taxon>Cucujiformia</taxon>
        <taxon>Chrysomeloidea</taxon>
        <taxon>Chrysomelidae</taxon>
        <taxon>Bruchinae</taxon>
        <taxon>Bruchini</taxon>
        <taxon>Acanthoscelides</taxon>
    </lineage>
</organism>
<dbReference type="GO" id="GO:0009086">
    <property type="term" value="P:methionine biosynthetic process"/>
    <property type="evidence" value="ECO:0007669"/>
    <property type="project" value="TreeGrafter"/>
</dbReference>
<evidence type="ECO:0000256" key="6">
    <source>
        <dbReference type="ARBA" id="ARBA00023002"/>
    </source>
</evidence>
<keyword evidence="9" id="KW-1185">Reference proteome</keyword>
<dbReference type="EMBL" id="CAKOFQ010007042">
    <property type="protein sequence ID" value="CAH1988314.1"/>
    <property type="molecule type" value="Genomic_DNA"/>
</dbReference>
<proteinExistence type="inferred from homology"/>
<comment type="pathway">
    <text evidence="2 7">One-carbon metabolism; tetrahydrofolate interconversion.</text>
</comment>
<evidence type="ECO:0000256" key="1">
    <source>
        <dbReference type="ARBA" id="ARBA00001974"/>
    </source>
</evidence>
<keyword evidence="6" id="KW-0560">Oxidoreductase</keyword>
<keyword evidence="5" id="KW-0274">FAD</keyword>
<dbReference type="GO" id="GO:0005829">
    <property type="term" value="C:cytosol"/>
    <property type="evidence" value="ECO:0007669"/>
    <property type="project" value="TreeGrafter"/>
</dbReference>